<evidence type="ECO:0000256" key="12">
    <source>
        <dbReference type="ARBA" id="ARBA00023136"/>
    </source>
</evidence>
<dbReference type="FunFam" id="3.30.565.10:FF:000023">
    <property type="entry name" value="PAS domain-containing sensor histidine kinase"/>
    <property type="match status" value="1"/>
</dbReference>
<dbReference type="PROSITE" id="PS50109">
    <property type="entry name" value="HIS_KIN"/>
    <property type="match status" value="1"/>
</dbReference>
<dbReference type="InterPro" id="IPR036890">
    <property type="entry name" value="HATPase_C_sf"/>
</dbReference>
<dbReference type="InterPro" id="IPR005467">
    <property type="entry name" value="His_kinase_dom"/>
</dbReference>
<dbReference type="FunFam" id="1.10.287.130:FF:000001">
    <property type="entry name" value="Two-component sensor histidine kinase"/>
    <property type="match status" value="1"/>
</dbReference>
<comment type="caution">
    <text evidence="18">The sequence shown here is derived from an EMBL/GenBank/DDBJ whole genome shotgun (WGS) entry which is preliminary data.</text>
</comment>
<keyword evidence="11" id="KW-0902">Two-component regulatory system</keyword>
<dbReference type="Pfam" id="PF00512">
    <property type="entry name" value="HisKA"/>
    <property type="match status" value="1"/>
</dbReference>
<dbReference type="PANTHER" id="PTHR43047:SF72">
    <property type="entry name" value="OSMOSENSING HISTIDINE PROTEIN KINASE SLN1"/>
    <property type="match status" value="1"/>
</dbReference>
<keyword evidence="13" id="KW-0175">Coiled coil</keyword>
<evidence type="ECO:0000256" key="13">
    <source>
        <dbReference type="SAM" id="Coils"/>
    </source>
</evidence>
<dbReference type="Pfam" id="PF13426">
    <property type="entry name" value="PAS_9"/>
    <property type="match status" value="1"/>
</dbReference>
<accession>A0A7V2ATP7</accession>
<dbReference type="Gene3D" id="3.30.565.10">
    <property type="entry name" value="Histidine kinase-like ATPase, C-terminal domain"/>
    <property type="match status" value="1"/>
</dbReference>
<dbReference type="GO" id="GO:0000155">
    <property type="term" value="F:phosphorelay sensor kinase activity"/>
    <property type="evidence" value="ECO:0007669"/>
    <property type="project" value="InterPro"/>
</dbReference>
<dbReference type="InterPro" id="IPR000700">
    <property type="entry name" value="PAS-assoc_C"/>
</dbReference>
<comment type="catalytic activity">
    <reaction evidence="1">
        <text>ATP + protein L-histidine = ADP + protein N-phospho-L-histidine.</text>
        <dbReference type="EC" id="2.7.13.3"/>
    </reaction>
</comment>
<evidence type="ECO:0000256" key="6">
    <source>
        <dbReference type="ARBA" id="ARBA00022553"/>
    </source>
</evidence>
<dbReference type="GO" id="GO:0045121">
    <property type="term" value="C:membrane raft"/>
    <property type="evidence" value="ECO:0007669"/>
    <property type="project" value="UniProtKB-SubCell"/>
</dbReference>
<dbReference type="Gene3D" id="1.10.287.130">
    <property type="match status" value="1"/>
</dbReference>
<dbReference type="SMART" id="SM00065">
    <property type="entry name" value="GAF"/>
    <property type="match status" value="1"/>
</dbReference>
<dbReference type="PROSITE" id="PS50112">
    <property type="entry name" value="PAS"/>
    <property type="match status" value="1"/>
</dbReference>
<name>A0A7V2ATP7_UNCEI</name>
<organism evidence="18">
    <name type="scientific">Eiseniibacteriota bacterium</name>
    <dbReference type="NCBI Taxonomy" id="2212470"/>
    <lineage>
        <taxon>Bacteria</taxon>
        <taxon>Candidatus Eiseniibacteriota</taxon>
    </lineage>
</organism>
<dbReference type="PRINTS" id="PR00344">
    <property type="entry name" value="BCTRLSENSOR"/>
</dbReference>
<feature type="domain" description="PAC" evidence="17">
    <location>
        <begin position="289"/>
        <end position="339"/>
    </location>
</feature>
<evidence type="ECO:0000256" key="1">
    <source>
        <dbReference type="ARBA" id="ARBA00000085"/>
    </source>
</evidence>
<dbReference type="NCBIfam" id="TIGR00229">
    <property type="entry name" value="sensory_box"/>
    <property type="match status" value="1"/>
</dbReference>
<evidence type="ECO:0000256" key="3">
    <source>
        <dbReference type="ARBA" id="ARBA00004314"/>
    </source>
</evidence>
<evidence type="ECO:0000256" key="11">
    <source>
        <dbReference type="ARBA" id="ARBA00023012"/>
    </source>
</evidence>
<dbReference type="Gene3D" id="3.30.450.20">
    <property type="entry name" value="PAS domain"/>
    <property type="match status" value="1"/>
</dbReference>
<evidence type="ECO:0000259" key="17">
    <source>
        <dbReference type="PROSITE" id="PS50113"/>
    </source>
</evidence>
<dbReference type="SMART" id="SM00387">
    <property type="entry name" value="HATPase_c"/>
    <property type="match status" value="1"/>
</dbReference>
<dbReference type="SUPFAM" id="SSF55874">
    <property type="entry name" value="ATPase domain of HSP90 chaperone/DNA topoisomerase II/histidine kinase"/>
    <property type="match status" value="1"/>
</dbReference>
<protein>
    <recommendedName>
        <fullName evidence="4">histidine kinase</fullName>
        <ecNumber evidence="4">2.7.13.3</ecNumber>
    </recommendedName>
</protein>
<sequence length="591" mass="66453">MARRQHGCRRTRAVCGPRQVGGILQQDVKNSDRLPVEEPDSRRESHGEKQQLAAVMEIAHAINSQPDLEHILSTISSELSKVIDFDIGCVAIYEKDQNGLFIRHVSRRNGDNSGEGLYVPFDESNLVGWVAINRKPFLRKNIPADSRFREIMSEEGLKSDLVVPLVAKEALIGTVNIGSYEYDHFTGFDLELAVRFSKLTSIAIENFQLLKSLKDLGERYRLLMNNANDVILLLDSSGEIVECNQMTFKTFGYSPDEVLGKEFSLFTVPGRSDEAKKRFIDILRGSNPGGVEVPYLKKNGELIYLEARSTVITINKNPFILVIGHDITDRKTLEQKITVQNKELKAINKQLRELDQLKSDFLGRISHELRTPLSVIMAYSGTLLEDDGEEVDGETREEFLRVIQSQSNKLLSLINDLLDLSKVEIYETMLDMGEGSLNEIVSIAVKVIEPVATRKQIALKMILDDSLPIVTFDHQRIRQVCINLLNNALKFSGRGGKVFITTKQDGDEVIVSVRDSGPGIDKDDIPDIFENFTQIDGGDTRSKDGLGIGLRLVKHYIDLHKGRIWVESERGKGSRFCFSLPVDRDRNVPRG</sequence>
<dbReference type="Pfam" id="PF02518">
    <property type="entry name" value="HATPase_c"/>
    <property type="match status" value="1"/>
</dbReference>
<dbReference type="CDD" id="cd00082">
    <property type="entry name" value="HisKA"/>
    <property type="match status" value="1"/>
</dbReference>
<dbReference type="SUPFAM" id="SSF55785">
    <property type="entry name" value="PYP-like sensor domain (PAS domain)"/>
    <property type="match status" value="1"/>
</dbReference>
<gene>
    <name evidence="18" type="ORF">ENO08_01180</name>
</gene>
<feature type="domain" description="PAS" evidence="16">
    <location>
        <begin position="216"/>
        <end position="286"/>
    </location>
</feature>
<evidence type="ECO:0000256" key="10">
    <source>
        <dbReference type="ARBA" id="ARBA00022840"/>
    </source>
</evidence>
<feature type="region of interest" description="Disordered" evidence="14">
    <location>
        <begin position="26"/>
        <end position="48"/>
    </location>
</feature>
<dbReference type="PROSITE" id="PS50113">
    <property type="entry name" value="PAC"/>
    <property type="match status" value="1"/>
</dbReference>
<dbReference type="SUPFAM" id="SSF47384">
    <property type="entry name" value="Homodimeric domain of signal transducing histidine kinase"/>
    <property type="match status" value="1"/>
</dbReference>
<evidence type="ECO:0000256" key="7">
    <source>
        <dbReference type="ARBA" id="ARBA00022679"/>
    </source>
</evidence>
<evidence type="ECO:0000256" key="8">
    <source>
        <dbReference type="ARBA" id="ARBA00022741"/>
    </source>
</evidence>
<dbReference type="InterPro" id="IPR029016">
    <property type="entry name" value="GAF-like_dom_sf"/>
</dbReference>
<keyword evidence="8" id="KW-0547">Nucleotide-binding</keyword>
<feature type="compositionally biased region" description="Basic and acidic residues" evidence="14">
    <location>
        <begin position="29"/>
        <end position="48"/>
    </location>
</feature>
<keyword evidence="6" id="KW-0597">Phosphoprotein</keyword>
<evidence type="ECO:0000256" key="5">
    <source>
        <dbReference type="ARBA" id="ARBA00022475"/>
    </source>
</evidence>
<dbReference type="Pfam" id="PF13185">
    <property type="entry name" value="GAF_2"/>
    <property type="match status" value="1"/>
</dbReference>
<feature type="domain" description="Histidine kinase" evidence="15">
    <location>
        <begin position="364"/>
        <end position="584"/>
    </location>
</feature>
<keyword evidence="5" id="KW-1003">Cell membrane</keyword>
<dbReference type="GO" id="GO:0005524">
    <property type="term" value="F:ATP binding"/>
    <property type="evidence" value="ECO:0007669"/>
    <property type="project" value="UniProtKB-KW"/>
</dbReference>
<dbReference type="Proteomes" id="UP000886069">
    <property type="component" value="Unassembled WGS sequence"/>
</dbReference>
<dbReference type="InterPro" id="IPR004358">
    <property type="entry name" value="Sig_transdc_His_kin-like_C"/>
</dbReference>
<dbReference type="GO" id="GO:0009927">
    <property type="term" value="F:histidine phosphotransfer kinase activity"/>
    <property type="evidence" value="ECO:0007669"/>
    <property type="project" value="TreeGrafter"/>
</dbReference>
<dbReference type="CDD" id="cd00130">
    <property type="entry name" value="PAS"/>
    <property type="match status" value="1"/>
</dbReference>
<evidence type="ECO:0000313" key="18">
    <source>
        <dbReference type="EMBL" id="HER43056.1"/>
    </source>
</evidence>
<comment type="subcellular location">
    <subcellularLocation>
        <location evidence="2">Cell membrane</location>
    </subcellularLocation>
    <subcellularLocation>
        <location evidence="3">Membrane raft</location>
        <topology evidence="3">Multi-pass membrane protein</topology>
    </subcellularLocation>
</comment>
<evidence type="ECO:0000256" key="14">
    <source>
        <dbReference type="SAM" id="MobiDB-lite"/>
    </source>
</evidence>
<keyword evidence="9" id="KW-0418">Kinase</keyword>
<dbReference type="Gene3D" id="3.30.450.40">
    <property type="match status" value="1"/>
</dbReference>
<dbReference type="InterPro" id="IPR003594">
    <property type="entry name" value="HATPase_dom"/>
</dbReference>
<dbReference type="InterPro" id="IPR035965">
    <property type="entry name" value="PAS-like_dom_sf"/>
</dbReference>
<feature type="coiled-coil region" evidence="13">
    <location>
        <begin position="330"/>
        <end position="357"/>
    </location>
</feature>
<dbReference type="GO" id="GO:0005886">
    <property type="term" value="C:plasma membrane"/>
    <property type="evidence" value="ECO:0007669"/>
    <property type="project" value="UniProtKB-SubCell"/>
</dbReference>
<keyword evidence="7" id="KW-0808">Transferase</keyword>
<evidence type="ECO:0000259" key="15">
    <source>
        <dbReference type="PROSITE" id="PS50109"/>
    </source>
</evidence>
<evidence type="ECO:0000256" key="2">
    <source>
        <dbReference type="ARBA" id="ARBA00004236"/>
    </source>
</evidence>
<dbReference type="InterPro" id="IPR003018">
    <property type="entry name" value="GAF"/>
</dbReference>
<keyword evidence="10" id="KW-0067">ATP-binding</keyword>
<dbReference type="InterPro" id="IPR000014">
    <property type="entry name" value="PAS"/>
</dbReference>
<dbReference type="SMART" id="SM00091">
    <property type="entry name" value="PAS"/>
    <property type="match status" value="1"/>
</dbReference>
<dbReference type="SMART" id="SM00388">
    <property type="entry name" value="HisKA"/>
    <property type="match status" value="1"/>
</dbReference>
<evidence type="ECO:0000256" key="4">
    <source>
        <dbReference type="ARBA" id="ARBA00012438"/>
    </source>
</evidence>
<evidence type="ECO:0000256" key="9">
    <source>
        <dbReference type="ARBA" id="ARBA00022777"/>
    </source>
</evidence>
<evidence type="ECO:0000259" key="16">
    <source>
        <dbReference type="PROSITE" id="PS50112"/>
    </source>
</evidence>
<dbReference type="AlphaFoldDB" id="A0A7V2ATP7"/>
<dbReference type="InterPro" id="IPR036097">
    <property type="entry name" value="HisK_dim/P_sf"/>
</dbReference>
<dbReference type="EMBL" id="DSEC01000084">
    <property type="protein sequence ID" value="HER43056.1"/>
    <property type="molecule type" value="Genomic_DNA"/>
</dbReference>
<dbReference type="PANTHER" id="PTHR43047">
    <property type="entry name" value="TWO-COMPONENT HISTIDINE PROTEIN KINASE"/>
    <property type="match status" value="1"/>
</dbReference>
<dbReference type="EC" id="2.7.13.3" evidence="4"/>
<proteinExistence type="predicted"/>
<keyword evidence="12" id="KW-0472">Membrane</keyword>
<dbReference type="SUPFAM" id="SSF55781">
    <property type="entry name" value="GAF domain-like"/>
    <property type="match status" value="1"/>
</dbReference>
<dbReference type="InterPro" id="IPR003661">
    <property type="entry name" value="HisK_dim/P_dom"/>
</dbReference>
<reference evidence="18" key="1">
    <citation type="journal article" date="2020" name="mSystems">
        <title>Genome- and Community-Level Interaction Insights into Carbon Utilization and Element Cycling Functions of Hydrothermarchaeota in Hydrothermal Sediment.</title>
        <authorList>
            <person name="Zhou Z."/>
            <person name="Liu Y."/>
            <person name="Xu W."/>
            <person name="Pan J."/>
            <person name="Luo Z.H."/>
            <person name="Li M."/>
        </authorList>
    </citation>
    <scope>NUCLEOTIDE SEQUENCE [LARGE SCALE GENOMIC DNA]</scope>
    <source>
        <strain evidence="18">SpSt-1233</strain>
    </source>
</reference>